<accession>A0A5C6F4P1</accession>
<evidence type="ECO:0000313" key="1">
    <source>
        <dbReference type="EMBL" id="TWU55417.1"/>
    </source>
</evidence>
<gene>
    <name evidence="1" type="ORF">Poly59_17150</name>
</gene>
<sequence>MHDAMRQANEGGPECWLDATHRNQSWRLIRTSCSDERTAKQGRQGNGYRRTIVRGNIKRGVMEYLV</sequence>
<reference evidence="1 2" key="1">
    <citation type="submission" date="2019-02" db="EMBL/GenBank/DDBJ databases">
        <title>Deep-cultivation of Planctomycetes and their phenomic and genomic characterization uncovers novel biology.</title>
        <authorList>
            <person name="Wiegand S."/>
            <person name="Jogler M."/>
            <person name="Boedeker C."/>
            <person name="Pinto D."/>
            <person name="Vollmers J."/>
            <person name="Rivas-Marin E."/>
            <person name="Kohn T."/>
            <person name="Peeters S.H."/>
            <person name="Heuer A."/>
            <person name="Rast P."/>
            <person name="Oberbeckmann S."/>
            <person name="Bunk B."/>
            <person name="Jeske O."/>
            <person name="Meyerdierks A."/>
            <person name="Storesund J.E."/>
            <person name="Kallscheuer N."/>
            <person name="Luecker S."/>
            <person name="Lage O.M."/>
            <person name="Pohl T."/>
            <person name="Merkel B.J."/>
            <person name="Hornburger P."/>
            <person name="Mueller R.-W."/>
            <person name="Bruemmer F."/>
            <person name="Labrenz M."/>
            <person name="Spormann A.M."/>
            <person name="Op Den Camp H."/>
            <person name="Overmann J."/>
            <person name="Amann R."/>
            <person name="Jetten M.S.M."/>
            <person name="Mascher T."/>
            <person name="Medema M.H."/>
            <person name="Devos D.P."/>
            <person name="Kaster A.-K."/>
            <person name="Ovreas L."/>
            <person name="Rohde M."/>
            <person name="Galperin M.Y."/>
            <person name="Jogler C."/>
        </authorList>
    </citation>
    <scope>NUCLEOTIDE SEQUENCE [LARGE SCALE GENOMIC DNA]</scope>
    <source>
        <strain evidence="1 2">Poly59</strain>
    </source>
</reference>
<comment type="caution">
    <text evidence="1">The sequence shown here is derived from an EMBL/GenBank/DDBJ whole genome shotgun (WGS) entry which is preliminary data.</text>
</comment>
<evidence type="ECO:0000313" key="2">
    <source>
        <dbReference type="Proteomes" id="UP000317977"/>
    </source>
</evidence>
<keyword evidence="2" id="KW-1185">Reference proteome</keyword>
<dbReference type="Proteomes" id="UP000317977">
    <property type="component" value="Unassembled WGS sequence"/>
</dbReference>
<organism evidence="1 2">
    <name type="scientific">Rubripirellula reticaptiva</name>
    <dbReference type="NCBI Taxonomy" id="2528013"/>
    <lineage>
        <taxon>Bacteria</taxon>
        <taxon>Pseudomonadati</taxon>
        <taxon>Planctomycetota</taxon>
        <taxon>Planctomycetia</taxon>
        <taxon>Pirellulales</taxon>
        <taxon>Pirellulaceae</taxon>
        <taxon>Rubripirellula</taxon>
    </lineage>
</organism>
<name>A0A5C6F4P1_9BACT</name>
<protein>
    <submittedName>
        <fullName evidence="1">Uncharacterized protein</fullName>
    </submittedName>
</protein>
<proteinExistence type="predicted"/>
<dbReference type="EMBL" id="SJPX01000002">
    <property type="protein sequence ID" value="TWU55417.1"/>
    <property type="molecule type" value="Genomic_DNA"/>
</dbReference>
<dbReference type="AlphaFoldDB" id="A0A5C6F4P1"/>